<comment type="caution">
    <text evidence="1">The sequence shown here is derived from an EMBL/GenBank/DDBJ whole genome shotgun (WGS) entry which is preliminary data.</text>
</comment>
<sequence>MFARFRTVDVDDRVQLALLRKDSRRLHYICTVIGDSQSAFTDAFTSYPIHLRTFKIRGMHFVATKEQINKAIVAFSGTITTFIMHDSLRMSYQDFCGVLKSLVHCKMLRSLTLLSPAREYAHAAIQTMAYGDEEKAKPVFLQLIPSLYRHEPQYTSKASRPQEYE</sequence>
<gene>
    <name evidence="1" type="ORF">C8R41DRAFT_918578</name>
</gene>
<name>A0ABQ8VMS9_9AGAR</name>
<reference evidence="1" key="1">
    <citation type="submission" date="2022-08" db="EMBL/GenBank/DDBJ databases">
        <title>A Global Phylogenomic Analysis of the Shiitake Genus Lentinula.</title>
        <authorList>
            <consortium name="DOE Joint Genome Institute"/>
            <person name="Sierra-Patev S."/>
            <person name="Min B."/>
            <person name="Naranjo-Ortiz M."/>
            <person name="Looney B."/>
            <person name="Konkel Z."/>
            <person name="Slot J.C."/>
            <person name="Sakamoto Y."/>
            <person name="Steenwyk J.L."/>
            <person name="Rokas A."/>
            <person name="Carro J."/>
            <person name="Camarero S."/>
            <person name="Ferreira P."/>
            <person name="Molpeceres G."/>
            <person name="Ruiz-Duenas F.J."/>
            <person name="Serrano A."/>
            <person name="Henrissat B."/>
            <person name="Drula E."/>
            <person name="Hughes K.W."/>
            <person name="Mata J.L."/>
            <person name="Ishikawa N.K."/>
            <person name="Vargas-Isla R."/>
            <person name="Ushijima S."/>
            <person name="Smith C.A."/>
            <person name="Ahrendt S."/>
            <person name="Andreopoulos W."/>
            <person name="He G."/>
            <person name="Labutti K."/>
            <person name="Lipzen A."/>
            <person name="Ng V."/>
            <person name="Riley R."/>
            <person name="Sandor L."/>
            <person name="Barry K."/>
            <person name="Martinez A.T."/>
            <person name="Xiao Y."/>
            <person name="Gibbons J.G."/>
            <person name="Terashima K."/>
            <person name="Grigoriev I.V."/>
            <person name="Hibbett D.S."/>
        </authorList>
    </citation>
    <scope>NUCLEOTIDE SEQUENCE</scope>
    <source>
        <strain evidence="1">RHP3577 ss4</strain>
    </source>
</reference>
<dbReference type="Proteomes" id="UP001150217">
    <property type="component" value="Unassembled WGS sequence"/>
</dbReference>
<evidence type="ECO:0000313" key="1">
    <source>
        <dbReference type="EMBL" id="KAJ4496514.1"/>
    </source>
</evidence>
<proteinExistence type="predicted"/>
<protein>
    <submittedName>
        <fullName evidence="1">Uncharacterized protein</fullName>
    </submittedName>
</protein>
<evidence type="ECO:0000313" key="2">
    <source>
        <dbReference type="Proteomes" id="UP001150217"/>
    </source>
</evidence>
<keyword evidence="2" id="KW-1185">Reference proteome</keyword>
<dbReference type="EMBL" id="JANVFT010000028">
    <property type="protein sequence ID" value="KAJ4496514.1"/>
    <property type="molecule type" value="Genomic_DNA"/>
</dbReference>
<accession>A0ABQ8VMS9</accession>
<organism evidence="1 2">
    <name type="scientific">Lentinula lateritia</name>
    <dbReference type="NCBI Taxonomy" id="40482"/>
    <lineage>
        <taxon>Eukaryota</taxon>
        <taxon>Fungi</taxon>
        <taxon>Dikarya</taxon>
        <taxon>Basidiomycota</taxon>
        <taxon>Agaricomycotina</taxon>
        <taxon>Agaricomycetes</taxon>
        <taxon>Agaricomycetidae</taxon>
        <taxon>Agaricales</taxon>
        <taxon>Marasmiineae</taxon>
        <taxon>Omphalotaceae</taxon>
        <taxon>Lentinula</taxon>
    </lineage>
</organism>